<dbReference type="Proteomes" id="UP000292702">
    <property type="component" value="Unassembled WGS sequence"/>
</dbReference>
<comment type="caution">
    <text evidence="9">The sequence shown here is derived from an EMBL/GenBank/DDBJ whole genome shotgun (WGS) entry which is preliminary data.</text>
</comment>
<dbReference type="PROSITE" id="PS00329">
    <property type="entry name" value="HSP70_2"/>
    <property type="match status" value="1"/>
</dbReference>
<evidence type="ECO:0000256" key="7">
    <source>
        <dbReference type="SAM" id="Phobius"/>
    </source>
</evidence>
<dbReference type="AlphaFoldDB" id="A0A4R0R3S6"/>
<evidence type="ECO:0000256" key="6">
    <source>
        <dbReference type="ARBA" id="ARBA00022840"/>
    </source>
</evidence>
<dbReference type="InterPro" id="IPR013126">
    <property type="entry name" value="Hsp_70_fam"/>
</dbReference>
<gene>
    <name evidence="9" type="primary">KAR2_2</name>
    <name evidence="9" type="ORF">EIP91_007809</name>
</gene>
<keyword evidence="7" id="KW-0472">Membrane</keyword>
<comment type="similarity">
    <text evidence="2">Belongs to the heat shock protein 70 family.</text>
</comment>
<dbReference type="Gene3D" id="3.90.640.10">
    <property type="entry name" value="Actin, Chain A, domain 4"/>
    <property type="match status" value="1"/>
</dbReference>
<comment type="subcellular location">
    <subcellularLocation>
        <location evidence="1">Endoplasmic reticulum lumen</location>
    </subcellularLocation>
</comment>
<organism evidence="9 10">
    <name type="scientific">Steccherinum ochraceum</name>
    <dbReference type="NCBI Taxonomy" id="92696"/>
    <lineage>
        <taxon>Eukaryota</taxon>
        <taxon>Fungi</taxon>
        <taxon>Dikarya</taxon>
        <taxon>Basidiomycota</taxon>
        <taxon>Agaricomycotina</taxon>
        <taxon>Agaricomycetes</taxon>
        <taxon>Polyporales</taxon>
        <taxon>Steccherinaceae</taxon>
        <taxon>Steccherinum</taxon>
    </lineage>
</organism>
<reference evidence="9 10" key="1">
    <citation type="submission" date="2018-11" db="EMBL/GenBank/DDBJ databases">
        <title>Genome assembly of Steccherinum ochraceum LE-BIN_3174, the white-rot fungus of the Steccherinaceae family (The Residual Polyporoid clade, Polyporales, Basidiomycota).</title>
        <authorList>
            <person name="Fedorova T.V."/>
            <person name="Glazunova O.A."/>
            <person name="Landesman E.O."/>
            <person name="Moiseenko K.V."/>
            <person name="Psurtseva N.V."/>
            <person name="Savinova O.S."/>
            <person name="Shakhova N.V."/>
            <person name="Tyazhelova T.V."/>
            <person name="Vasina D.V."/>
        </authorList>
    </citation>
    <scope>NUCLEOTIDE SEQUENCE [LARGE SCALE GENOMIC DNA]</scope>
    <source>
        <strain evidence="9 10">LE-BIN_3174</strain>
    </source>
</reference>
<protein>
    <submittedName>
        <fullName evidence="9">ATPase with role in protein import into the ER</fullName>
    </submittedName>
</protein>
<name>A0A4R0R3S6_9APHY</name>
<dbReference type="PROSITE" id="PS01036">
    <property type="entry name" value="HSP70_3"/>
    <property type="match status" value="1"/>
</dbReference>
<dbReference type="GO" id="GO:0005788">
    <property type="term" value="C:endoplasmic reticulum lumen"/>
    <property type="evidence" value="ECO:0007669"/>
    <property type="project" value="UniProtKB-SubCell"/>
</dbReference>
<dbReference type="Pfam" id="PF00867">
    <property type="entry name" value="XPG_I"/>
    <property type="match status" value="1"/>
</dbReference>
<evidence type="ECO:0000256" key="3">
    <source>
        <dbReference type="ARBA" id="ARBA00022729"/>
    </source>
</evidence>
<evidence type="ECO:0000259" key="8">
    <source>
        <dbReference type="SMART" id="SM00484"/>
    </source>
</evidence>
<keyword evidence="4" id="KW-0547">Nucleotide-binding</keyword>
<evidence type="ECO:0000256" key="5">
    <source>
        <dbReference type="ARBA" id="ARBA00022824"/>
    </source>
</evidence>
<dbReference type="SUPFAM" id="SSF53067">
    <property type="entry name" value="Actin-like ATPase domain"/>
    <property type="match status" value="2"/>
</dbReference>
<evidence type="ECO:0000256" key="4">
    <source>
        <dbReference type="ARBA" id="ARBA00022741"/>
    </source>
</evidence>
<dbReference type="PANTHER" id="PTHR19375">
    <property type="entry name" value="HEAT SHOCK PROTEIN 70KDA"/>
    <property type="match status" value="1"/>
</dbReference>
<dbReference type="CDD" id="cd09870">
    <property type="entry name" value="PIN_YEN1"/>
    <property type="match status" value="1"/>
</dbReference>
<dbReference type="InterPro" id="IPR018181">
    <property type="entry name" value="Heat_shock_70_CS"/>
</dbReference>
<keyword evidence="10" id="KW-1185">Reference proteome</keyword>
<dbReference type="GO" id="GO:0004518">
    <property type="term" value="F:nuclease activity"/>
    <property type="evidence" value="ECO:0007669"/>
    <property type="project" value="InterPro"/>
</dbReference>
<dbReference type="InterPro" id="IPR029060">
    <property type="entry name" value="PIN-like_dom_sf"/>
</dbReference>
<dbReference type="InterPro" id="IPR006086">
    <property type="entry name" value="XPG-I_dom"/>
</dbReference>
<keyword evidence="3" id="KW-0732">Signal</keyword>
<evidence type="ECO:0000313" key="10">
    <source>
        <dbReference type="Proteomes" id="UP000292702"/>
    </source>
</evidence>
<evidence type="ECO:0000256" key="2">
    <source>
        <dbReference type="ARBA" id="ARBA00007381"/>
    </source>
</evidence>
<dbReference type="SUPFAM" id="SSF88723">
    <property type="entry name" value="PIN domain-like"/>
    <property type="match status" value="1"/>
</dbReference>
<dbReference type="GO" id="GO:0140662">
    <property type="term" value="F:ATP-dependent protein folding chaperone"/>
    <property type="evidence" value="ECO:0007669"/>
    <property type="project" value="InterPro"/>
</dbReference>
<dbReference type="GO" id="GO:0005524">
    <property type="term" value="F:ATP binding"/>
    <property type="evidence" value="ECO:0007669"/>
    <property type="project" value="UniProtKB-KW"/>
</dbReference>
<evidence type="ECO:0000313" key="9">
    <source>
        <dbReference type="EMBL" id="TCD61881.1"/>
    </source>
</evidence>
<sequence>MGIPELWPLVKAAEQLCSLSEFTEGLQGDGGYEGIRGYRIGIDVSFDNDIFSIWFRQSQHPFRFGHAHSGENPELHLIFYRLARLHCLPKIAILVFDGDQRPAFKRGKLRQEGFDFHVHQAPGEAEAELAFMQQQGITDAILTDDSDTLVFGADVIIRNPSIKADGGNVHKGLNKCGRTTAVRLARYGFGDALLEKALASDGPDFTAYLKTWRTRLRCCLRYDVRGLIGRTYPSIALQVADDFPDPAIVLAYARPVTSPLPFGESYQFTVCDPRLDYKHLARLCETFFTFGTPAGIVKQRPWHDADVIDIEDCCEARGHPPPIHTVSRVNDETRVMQHKSLRVQIPYRPIVQELDATMLAKLNPTPPVSAIVTAGNPGPPEVEVFGEPSAYAASASSNTLPAQVVEILLSYYPEFSSSTVVSSSPTLKQTYGCRGLEAVAKRQRYMTARVVIMHWCHLISSWLPMLAVDIRGSSPSWRARRSTKPQARRFASTLSLLFVAFVVILCLCPIGVCADPKTTQIQFEYGTVIGIEIWGHRITPSSASFSVEERLVGDSSKNAYHSNPENTVFDAKRLIGRRPKSTGMPFKVVKRNDKPAIQVKHKGELHDWQVFFFDVLLDHTQRCAQSPEEISAMVLWKMKETAEAYLGKPVTHAVVTVPAFFNDAQRQATKDAGTIAGLTVLRIINEPTATAIAYGLDKKTKDGESQIIVYNLGGGTFDVSLLSVDDGVFEVLATAGDAHLGGEDFDNRVIDYFIEQYKKKTGTDVTGDLKALRNLKREVKKAKRALSSHLRSTRVEIEFFEKGNDFSKTLTHAEFEELNMDLSCKIMKPVEQVLNDANLKKGDINEVVLVGGSTRIPKVQQLLKEYFGKELSKEAVATGAAAGTTSRSPPLHRTHCQTPTATHRITTVQNTGAQSGVV</sequence>
<proteinExistence type="inferred from homology"/>
<feature type="domain" description="XPG-I" evidence="8">
    <location>
        <begin position="112"/>
        <end position="178"/>
    </location>
</feature>
<dbReference type="FunFam" id="3.90.640.10:FF:000153">
    <property type="entry name" value="Endoplasmic reticulum chaperone BiP"/>
    <property type="match status" value="1"/>
</dbReference>
<dbReference type="PRINTS" id="PR00301">
    <property type="entry name" value="HEATSHOCK70"/>
</dbReference>
<keyword evidence="5" id="KW-0256">Endoplasmic reticulum</keyword>
<dbReference type="Pfam" id="PF00012">
    <property type="entry name" value="HSP70"/>
    <property type="match status" value="1"/>
</dbReference>
<dbReference type="Gene3D" id="3.40.50.1010">
    <property type="entry name" value="5'-nuclease"/>
    <property type="match status" value="2"/>
</dbReference>
<dbReference type="EMBL" id="RWJN01000422">
    <property type="protein sequence ID" value="TCD61881.1"/>
    <property type="molecule type" value="Genomic_DNA"/>
</dbReference>
<dbReference type="SMART" id="SM00484">
    <property type="entry name" value="XPGI"/>
    <property type="match status" value="1"/>
</dbReference>
<accession>A0A4R0R3S6</accession>
<feature type="transmembrane region" description="Helical" evidence="7">
    <location>
        <begin position="452"/>
        <end position="470"/>
    </location>
</feature>
<keyword evidence="7" id="KW-0812">Transmembrane</keyword>
<dbReference type="InterPro" id="IPR043129">
    <property type="entry name" value="ATPase_NBD"/>
</dbReference>
<dbReference type="Gene3D" id="3.30.420.40">
    <property type="match status" value="2"/>
</dbReference>
<feature type="transmembrane region" description="Helical" evidence="7">
    <location>
        <begin position="490"/>
        <end position="512"/>
    </location>
</feature>
<evidence type="ECO:0000256" key="1">
    <source>
        <dbReference type="ARBA" id="ARBA00004319"/>
    </source>
</evidence>
<dbReference type="STRING" id="92696.A0A4R0R3S6"/>
<keyword evidence="7" id="KW-1133">Transmembrane helix</keyword>
<dbReference type="OrthoDB" id="2959108at2759"/>
<keyword evidence="6" id="KW-0067">ATP-binding</keyword>